<evidence type="ECO:0000259" key="7">
    <source>
        <dbReference type="PROSITE" id="PS50011"/>
    </source>
</evidence>
<comment type="caution">
    <text evidence="8">The sequence shown here is derived from an EMBL/GenBank/DDBJ whole genome shotgun (WGS) entry which is preliminary data.</text>
</comment>
<dbReference type="EMBL" id="SWLB01000014">
    <property type="protein sequence ID" value="KAF3329583.1"/>
    <property type="molecule type" value="Genomic_DNA"/>
</dbReference>
<evidence type="ECO:0000313" key="8">
    <source>
        <dbReference type="EMBL" id="KAF3329583.1"/>
    </source>
</evidence>
<dbReference type="GO" id="GO:0007165">
    <property type="term" value="P:signal transduction"/>
    <property type="evidence" value="ECO:0007669"/>
    <property type="project" value="TreeGrafter"/>
</dbReference>
<evidence type="ECO:0000313" key="9">
    <source>
        <dbReference type="Proteomes" id="UP000623129"/>
    </source>
</evidence>
<dbReference type="Pfam" id="PF00564">
    <property type="entry name" value="PB1"/>
    <property type="match status" value="1"/>
</dbReference>
<dbReference type="InterPro" id="IPR008271">
    <property type="entry name" value="Ser/Thr_kinase_AS"/>
</dbReference>
<dbReference type="GO" id="GO:0005737">
    <property type="term" value="C:cytoplasm"/>
    <property type="evidence" value="ECO:0007669"/>
    <property type="project" value="TreeGrafter"/>
</dbReference>
<dbReference type="SMART" id="SM00666">
    <property type="entry name" value="PB1"/>
    <property type="match status" value="1"/>
</dbReference>
<keyword evidence="3 6" id="KW-0547">Nucleotide-binding</keyword>
<evidence type="ECO:0000256" key="4">
    <source>
        <dbReference type="ARBA" id="ARBA00022777"/>
    </source>
</evidence>
<keyword evidence="1" id="KW-0723">Serine/threonine-protein kinase</keyword>
<dbReference type="PRINTS" id="PR00109">
    <property type="entry name" value="TYRKINASE"/>
</dbReference>
<keyword evidence="5 6" id="KW-0067">ATP-binding</keyword>
<dbReference type="Gene3D" id="3.10.20.90">
    <property type="entry name" value="Phosphatidylinositol 3-kinase Catalytic Subunit, Chain A, domain 1"/>
    <property type="match status" value="1"/>
</dbReference>
<feature type="binding site" evidence="6">
    <location>
        <position position="675"/>
    </location>
    <ligand>
        <name>ATP</name>
        <dbReference type="ChEBI" id="CHEBI:30616"/>
    </ligand>
</feature>
<dbReference type="AlphaFoldDB" id="A0A833QWV6"/>
<keyword evidence="9" id="KW-1185">Reference proteome</keyword>
<proteinExistence type="predicted"/>
<keyword evidence="4 8" id="KW-0418">Kinase</keyword>
<dbReference type="Proteomes" id="UP000623129">
    <property type="component" value="Unassembled WGS sequence"/>
</dbReference>
<dbReference type="CDD" id="cd06410">
    <property type="entry name" value="PB1_UP2"/>
    <property type="match status" value="1"/>
</dbReference>
<evidence type="ECO:0000256" key="3">
    <source>
        <dbReference type="ARBA" id="ARBA00022741"/>
    </source>
</evidence>
<evidence type="ECO:0000256" key="6">
    <source>
        <dbReference type="PROSITE-ProRule" id="PRU10141"/>
    </source>
</evidence>
<dbReference type="GO" id="GO:0004674">
    <property type="term" value="F:protein serine/threonine kinase activity"/>
    <property type="evidence" value="ECO:0007669"/>
    <property type="project" value="UniProtKB-KW"/>
</dbReference>
<evidence type="ECO:0000256" key="2">
    <source>
        <dbReference type="ARBA" id="ARBA00022679"/>
    </source>
</evidence>
<dbReference type="GO" id="GO:0005524">
    <property type="term" value="F:ATP binding"/>
    <property type="evidence" value="ECO:0007669"/>
    <property type="project" value="UniProtKB-UniRule"/>
</dbReference>
<reference evidence="8" key="1">
    <citation type="submission" date="2020-01" db="EMBL/GenBank/DDBJ databases">
        <title>Genome sequence of Kobresia littledalei, the first chromosome-level genome in the family Cyperaceae.</title>
        <authorList>
            <person name="Qu G."/>
        </authorList>
    </citation>
    <scope>NUCLEOTIDE SEQUENCE</scope>
    <source>
        <strain evidence="8">C.B.Clarke</strain>
        <tissue evidence="8">Leaf</tissue>
    </source>
</reference>
<dbReference type="Gene3D" id="1.10.510.10">
    <property type="entry name" value="Transferase(Phosphotransferase) domain 1"/>
    <property type="match status" value="1"/>
</dbReference>
<dbReference type="PROSITE" id="PS00108">
    <property type="entry name" value="PROTEIN_KINASE_ST"/>
    <property type="match status" value="1"/>
</dbReference>
<evidence type="ECO:0000256" key="1">
    <source>
        <dbReference type="ARBA" id="ARBA00022527"/>
    </source>
</evidence>
<dbReference type="Pfam" id="PF07714">
    <property type="entry name" value="PK_Tyr_Ser-Thr"/>
    <property type="match status" value="1"/>
</dbReference>
<dbReference type="SUPFAM" id="SSF54277">
    <property type="entry name" value="CAD &amp; PB1 domains"/>
    <property type="match status" value="1"/>
</dbReference>
<sequence length="912" mass="99589">MATSGGGATTSDGCDSRPVKLLCSLGGRILPRPSDGALRYAGGDTRIISLPRNSPLSLLLSKLADAFSLSSHFLLRYQLPDEGLDSLISVSTQEDLENMMEEYDKLTDPSPKIRVFLFLLSDPGSGAEAIDRTDSDFSLRYLEAVNGLNRKDSLASLASVSVSSPNSSMSNDASRSTFITAPLIDVDIEKGNSNPSPNLLEFSNEGKESAKYRQPLSQLPPLPPAFLINSNNNNNSNNKEREGVNIGYLDDCNLCQRQLPHAHSDTLVRELADGKVGFAPEPVPVFHSLRPEDISRIMAQPVPNYGYGQYIPVSENTHEVPQYPVNTQNEYPLDAGFIKPVHVNQLDPLGVAEAVKPVISDPHLAAPVSPATYSSFAPVHYQSIQAQNMSHFPMMNGAYMYHVESGPAPNYGVNPVYASSAVNDNLLNERMDACMSGIVNCNMVSEQKDVPLTSQPIEHHIVEQIVMPISGNAANGLAGSVEQMQETVLLDSKLQGTAHALPPRPKRVASKESISPKEPLINKGLDLNVPVEESGLQNLSDVLKEPVFEQVHYVKDEFLSQDLQKMEGGLVMSHILSENQADNSVTKEILDLNGGGSTILGENPSTETAKSKQVGLINFGLPNTEDLGRLQIIRNTDLEELTELGSGTFGTVYHGKWRGSDVAIKRINDRCFAGKPSEQDKMRADFWNEASKLADLHHPNVVAFYGVVLDGPGGSIATVTEFMVNGSLRHALQRNDKSLDRRKRLIIAMDAAFGMEYLHSKNIVHFDLKSDNLLVNLRDSHRPICKVGDLGLSKVKCQTLISGGVRGTLPWMAPELLNGSSSLVSEKVDVFSFGIVLWELLTGEEPYADLHYGVIIGGIVSNTLRPQVPESCDPEWRSLMEQCWSSEPSDRPSFTEVVTRLRSMATSPQKTS</sequence>
<dbReference type="Gene3D" id="3.30.200.20">
    <property type="entry name" value="Phosphorylase Kinase, domain 1"/>
    <property type="match status" value="1"/>
</dbReference>
<dbReference type="SUPFAM" id="SSF56112">
    <property type="entry name" value="Protein kinase-like (PK-like)"/>
    <property type="match status" value="1"/>
</dbReference>
<feature type="domain" description="Protein kinase" evidence="7">
    <location>
        <begin position="638"/>
        <end position="905"/>
    </location>
</feature>
<accession>A0A833QWV6</accession>
<dbReference type="CDD" id="cd13999">
    <property type="entry name" value="STKc_MAP3K-like"/>
    <property type="match status" value="1"/>
</dbReference>
<dbReference type="InterPro" id="IPR011009">
    <property type="entry name" value="Kinase-like_dom_sf"/>
</dbReference>
<dbReference type="SMART" id="SM00220">
    <property type="entry name" value="S_TKc"/>
    <property type="match status" value="1"/>
</dbReference>
<dbReference type="InterPro" id="IPR000270">
    <property type="entry name" value="PB1_dom"/>
</dbReference>
<name>A0A833QWV6_9POAL</name>
<gene>
    <name evidence="8" type="ORF">FCM35_KLT04914</name>
</gene>
<dbReference type="InterPro" id="IPR000719">
    <property type="entry name" value="Prot_kinase_dom"/>
</dbReference>
<dbReference type="FunFam" id="3.30.200.20:FF:000081">
    <property type="entry name" value="Octicosapeptide/phox/Bem1p domain kinase superfamily protein"/>
    <property type="match status" value="1"/>
</dbReference>
<dbReference type="PANTHER" id="PTHR23257">
    <property type="entry name" value="SERINE-THREONINE PROTEIN KINASE"/>
    <property type="match status" value="1"/>
</dbReference>
<dbReference type="OrthoDB" id="4062651at2759"/>
<dbReference type="InterPro" id="IPR001245">
    <property type="entry name" value="Ser-Thr/Tyr_kinase_cat_dom"/>
</dbReference>
<organism evidence="8 9">
    <name type="scientific">Carex littledalei</name>
    <dbReference type="NCBI Taxonomy" id="544730"/>
    <lineage>
        <taxon>Eukaryota</taxon>
        <taxon>Viridiplantae</taxon>
        <taxon>Streptophyta</taxon>
        <taxon>Embryophyta</taxon>
        <taxon>Tracheophyta</taxon>
        <taxon>Spermatophyta</taxon>
        <taxon>Magnoliopsida</taxon>
        <taxon>Liliopsida</taxon>
        <taxon>Poales</taxon>
        <taxon>Cyperaceae</taxon>
        <taxon>Cyperoideae</taxon>
        <taxon>Cariceae</taxon>
        <taxon>Carex</taxon>
        <taxon>Carex subgen. Euthyceras</taxon>
    </lineage>
</organism>
<evidence type="ECO:0000256" key="5">
    <source>
        <dbReference type="ARBA" id="ARBA00022840"/>
    </source>
</evidence>
<dbReference type="PROSITE" id="PS00107">
    <property type="entry name" value="PROTEIN_KINASE_ATP"/>
    <property type="match status" value="1"/>
</dbReference>
<dbReference type="PANTHER" id="PTHR23257:SF797">
    <property type="entry name" value="KINASE SUPERFAMILY WITH OCTICOSAPEPTIDE_PHOX_BEM1P DOMAIN-CONTAINING PROTEIN"/>
    <property type="match status" value="1"/>
</dbReference>
<dbReference type="InterPro" id="IPR050167">
    <property type="entry name" value="Ser_Thr_protein_kinase"/>
</dbReference>
<dbReference type="InterPro" id="IPR017441">
    <property type="entry name" value="Protein_kinase_ATP_BS"/>
</dbReference>
<keyword evidence="2" id="KW-0808">Transferase</keyword>
<dbReference type="FunFam" id="1.10.510.10:FF:000142">
    <property type="entry name" value="Octicosapeptide/phox/Bem1p domain kinase superfamily protein"/>
    <property type="match status" value="1"/>
</dbReference>
<dbReference type="PROSITE" id="PS50011">
    <property type="entry name" value="PROTEIN_KINASE_DOM"/>
    <property type="match status" value="1"/>
</dbReference>
<protein>
    <submittedName>
        <fullName evidence="8">Serine/threonine-protein kinase CTR1</fullName>
    </submittedName>
</protein>